<dbReference type="InterPro" id="IPR031167">
    <property type="entry name" value="G_OBG"/>
</dbReference>
<dbReference type="SUPFAM" id="SSF102741">
    <property type="entry name" value="Obg GTP-binding protein C-terminal domain"/>
    <property type="match status" value="1"/>
</dbReference>
<keyword evidence="7 9" id="KW-0460">Magnesium</keyword>
<dbReference type="InterPro" id="IPR036346">
    <property type="entry name" value="GTP-bd_prot_GTP1/OBG_C_sf"/>
</dbReference>
<dbReference type="Gene3D" id="2.70.210.12">
    <property type="entry name" value="GTP1/OBG domain"/>
    <property type="match status" value="1"/>
</dbReference>
<feature type="domain" description="OCT" evidence="11">
    <location>
        <begin position="352"/>
        <end position="429"/>
    </location>
</feature>
<evidence type="ECO:0000313" key="13">
    <source>
        <dbReference type="EMBL" id="KKQ93383.1"/>
    </source>
</evidence>
<evidence type="ECO:0000256" key="6">
    <source>
        <dbReference type="ARBA" id="ARBA00022801"/>
    </source>
</evidence>
<accession>A0A0G0LNB4</accession>
<dbReference type="InterPro" id="IPR006169">
    <property type="entry name" value="GTP1_OBG_dom"/>
</dbReference>
<dbReference type="GO" id="GO:0005737">
    <property type="term" value="C:cytoplasm"/>
    <property type="evidence" value="ECO:0007669"/>
    <property type="project" value="UniProtKB-SubCell"/>
</dbReference>
<comment type="caution">
    <text evidence="13">The sequence shown here is derived from an EMBL/GenBank/DDBJ whole genome shotgun (WGS) entry which is preliminary data.</text>
</comment>
<comment type="function">
    <text evidence="9">An essential GTPase which binds GTP, GDP and possibly (p)ppGpp with moderate affinity, with high nucleotide exchange rates and a fairly low GTP hydrolysis rate. Plays a role in control of the cell cycle, stress response, ribosome biogenesis and in those bacteria that undergo differentiation, in morphogenesis control.</text>
</comment>
<evidence type="ECO:0000259" key="10">
    <source>
        <dbReference type="PROSITE" id="PS51710"/>
    </source>
</evidence>
<keyword evidence="6 9" id="KW-0378">Hydrolase</keyword>
<evidence type="ECO:0000256" key="4">
    <source>
        <dbReference type="ARBA" id="ARBA00022723"/>
    </source>
</evidence>
<dbReference type="InterPro" id="IPR015349">
    <property type="entry name" value="OCT_dom"/>
</dbReference>
<dbReference type="FunFam" id="2.70.210.12:FF:000001">
    <property type="entry name" value="GTPase Obg"/>
    <property type="match status" value="1"/>
</dbReference>
<dbReference type="InterPro" id="IPR036726">
    <property type="entry name" value="GTP1_OBG_dom_sf"/>
</dbReference>
<comment type="subunit">
    <text evidence="9">Monomer.</text>
</comment>
<evidence type="ECO:0000256" key="5">
    <source>
        <dbReference type="ARBA" id="ARBA00022741"/>
    </source>
</evidence>
<dbReference type="PROSITE" id="PS00905">
    <property type="entry name" value="GTP1_OBG"/>
    <property type="match status" value="1"/>
</dbReference>
<evidence type="ECO:0000256" key="8">
    <source>
        <dbReference type="ARBA" id="ARBA00023134"/>
    </source>
</evidence>
<keyword evidence="3 9" id="KW-0963">Cytoplasm</keyword>
<dbReference type="PROSITE" id="PS51881">
    <property type="entry name" value="OCT"/>
    <property type="match status" value="1"/>
</dbReference>
<protein>
    <recommendedName>
        <fullName evidence="9">GTPase Obg</fullName>
        <ecNumber evidence="9">3.6.5.-</ecNumber>
    </recommendedName>
    <alternativeName>
        <fullName evidence="9">GTP-binding protein Obg</fullName>
    </alternativeName>
</protein>
<evidence type="ECO:0000259" key="12">
    <source>
        <dbReference type="PROSITE" id="PS51883"/>
    </source>
</evidence>
<dbReference type="GO" id="GO:0003924">
    <property type="term" value="F:GTPase activity"/>
    <property type="evidence" value="ECO:0007669"/>
    <property type="project" value="UniProtKB-UniRule"/>
</dbReference>
<dbReference type="PROSITE" id="PS51883">
    <property type="entry name" value="OBG"/>
    <property type="match status" value="1"/>
</dbReference>
<dbReference type="Gene3D" id="3.30.300.350">
    <property type="entry name" value="GTP-binding protein OBG, C-terminal domain"/>
    <property type="match status" value="1"/>
</dbReference>
<dbReference type="PANTHER" id="PTHR11702:SF31">
    <property type="entry name" value="MITOCHONDRIAL RIBOSOME-ASSOCIATED GTPASE 2"/>
    <property type="match status" value="1"/>
</dbReference>
<dbReference type="InterPro" id="IPR006074">
    <property type="entry name" value="GTP1-OBG_CS"/>
</dbReference>
<dbReference type="PIRSF" id="PIRSF002401">
    <property type="entry name" value="GTP_bd_Obg/CgtA"/>
    <property type="match status" value="1"/>
</dbReference>
<evidence type="ECO:0000256" key="3">
    <source>
        <dbReference type="ARBA" id="ARBA00022490"/>
    </source>
</evidence>
<feature type="binding site" evidence="9">
    <location>
        <position position="192"/>
    </location>
    <ligand>
        <name>Mg(2+)</name>
        <dbReference type="ChEBI" id="CHEBI:18420"/>
    </ligand>
</feature>
<dbReference type="Pfam" id="PF01018">
    <property type="entry name" value="GTP1_OBG"/>
    <property type="match status" value="1"/>
</dbReference>
<evidence type="ECO:0000256" key="1">
    <source>
        <dbReference type="ARBA" id="ARBA00001946"/>
    </source>
</evidence>
<dbReference type="PATRIC" id="fig|1618345.3.peg.1032"/>
<organism evidence="13 14">
    <name type="scientific">candidate division CPR2 bacterium GW2011_GWC2_39_10</name>
    <dbReference type="NCBI Taxonomy" id="1618345"/>
    <lineage>
        <taxon>Bacteria</taxon>
        <taxon>Bacteria division CPR2</taxon>
    </lineage>
</organism>
<dbReference type="NCBIfam" id="TIGR02729">
    <property type="entry name" value="Obg_CgtA"/>
    <property type="match status" value="1"/>
</dbReference>
<keyword evidence="4 9" id="KW-0479">Metal-binding</keyword>
<keyword evidence="8 9" id="KW-0342">GTP-binding</keyword>
<feature type="domain" description="Obg" evidence="12">
    <location>
        <begin position="1"/>
        <end position="158"/>
    </location>
</feature>
<dbReference type="InterPro" id="IPR045086">
    <property type="entry name" value="OBG_GTPase"/>
</dbReference>
<gene>
    <name evidence="9" type="primary">obg</name>
    <name evidence="13" type="ORF">UT18_C0021G0007</name>
</gene>
<sequence length="430" mass="47505">MFADEVTIKIKAGDGGNGIVSWERQKYVAKGGPGGGDGGDGGDIVFRANKDIATLSFYTTNKYLKAESGQDGRTHKKTGKGGEGLVLEVPVGTMVIDIKTKEILADLIEDKAEVPVASGGKGGFGNAHFTSSVRQAPEISELGEPGEEKEIKLELKLVADVGLVGFPNIGKSTLLSVVTKARPKIADYPFTTIIPNLGVVDRLPDEKVPDNFGFVIADIPGLIEGAALGKGLGDEFLRHIERTRVIIHLIDAVSPSFKKDYLTIRDELKSFNPDILLKPSIVAISRADLLNEDELQKKIRELVKEVKIKDKVYLFSAVTRQGLNDLLFKINDLLIKNPRKIEAKIEEFKKFTLKDRVSGFDVIKEKNYYIISGPKIDKFAIRTDFNIKAAMYRFRHILKRLGVESELRKKGAKEGDKIKVAGKEFEFKEY</sequence>
<reference evidence="13 14" key="1">
    <citation type="journal article" date="2015" name="Nature">
        <title>rRNA introns, odd ribosomes, and small enigmatic genomes across a large radiation of phyla.</title>
        <authorList>
            <person name="Brown C.T."/>
            <person name="Hug L.A."/>
            <person name="Thomas B.C."/>
            <person name="Sharon I."/>
            <person name="Castelle C.J."/>
            <person name="Singh A."/>
            <person name="Wilkins M.J."/>
            <person name="Williams K.H."/>
            <person name="Banfield J.F."/>
        </authorList>
    </citation>
    <scope>NUCLEOTIDE SEQUENCE [LARGE SCALE GENOMIC DNA]</scope>
</reference>
<dbReference type="EMBL" id="LBVV01000021">
    <property type="protein sequence ID" value="KKQ93383.1"/>
    <property type="molecule type" value="Genomic_DNA"/>
</dbReference>
<evidence type="ECO:0000256" key="7">
    <source>
        <dbReference type="ARBA" id="ARBA00022842"/>
    </source>
</evidence>
<dbReference type="SUPFAM" id="SSF82051">
    <property type="entry name" value="Obg GTP-binding protein N-terminal domain"/>
    <property type="match status" value="1"/>
</dbReference>
<dbReference type="GO" id="GO:0000287">
    <property type="term" value="F:magnesium ion binding"/>
    <property type="evidence" value="ECO:0007669"/>
    <property type="project" value="InterPro"/>
</dbReference>
<dbReference type="STRING" id="1618345.UT18_C0021G0007"/>
<feature type="binding site" evidence="9">
    <location>
        <begin position="316"/>
        <end position="318"/>
    </location>
    <ligand>
        <name>GTP</name>
        <dbReference type="ChEBI" id="CHEBI:37565"/>
    </ligand>
</feature>
<dbReference type="HAMAP" id="MF_01454">
    <property type="entry name" value="GTPase_Obg"/>
    <property type="match status" value="1"/>
</dbReference>
<dbReference type="InterPro" id="IPR014100">
    <property type="entry name" value="GTP-bd_Obg/CgtA"/>
</dbReference>
<dbReference type="PANTHER" id="PTHR11702">
    <property type="entry name" value="DEVELOPMENTALLY REGULATED GTP-BINDING PROTEIN-RELATED"/>
    <property type="match status" value="1"/>
</dbReference>
<dbReference type="NCBIfam" id="TIGR03595">
    <property type="entry name" value="Obg_CgtA_exten"/>
    <property type="match status" value="1"/>
</dbReference>
<evidence type="ECO:0000256" key="9">
    <source>
        <dbReference type="HAMAP-Rule" id="MF_01454"/>
    </source>
</evidence>
<name>A0A0G0LNB4_UNCC2</name>
<dbReference type="GO" id="GO:0005525">
    <property type="term" value="F:GTP binding"/>
    <property type="evidence" value="ECO:0007669"/>
    <property type="project" value="UniProtKB-UniRule"/>
</dbReference>
<dbReference type="NCBIfam" id="NF008954">
    <property type="entry name" value="PRK12296.1"/>
    <property type="match status" value="1"/>
</dbReference>
<dbReference type="AlphaFoldDB" id="A0A0G0LNB4"/>
<dbReference type="Proteomes" id="UP000034207">
    <property type="component" value="Unassembled WGS sequence"/>
</dbReference>
<comment type="subcellular location">
    <subcellularLocation>
        <location evidence="9">Cytoplasm</location>
    </subcellularLocation>
</comment>
<keyword evidence="5 9" id="KW-0547">Nucleotide-binding</keyword>
<feature type="domain" description="OBG-type G" evidence="10">
    <location>
        <begin position="159"/>
        <end position="335"/>
    </location>
</feature>
<comment type="similarity">
    <text evidence="2 9">Belongs to the TRAFAC class OBG-HflX-like GTPase superfamily. OBG GTPase family.</text>
</comment>
<dbReference type="NCBIfam" id="NF008955">
    <property type="entry name" value="PRK12297.1"/>
    <property type="match status" value="1"/>
</dbReference>
<dbReference type="EC" id="3.6.5.-" evidence="9"/>
<feature type="binding site" evidence="9">
    <location>
        <begin position="285"/>
        <end position="288"/>
    </location>
    <ligand>
        <name>GTP</name>
        <dbReference type="ChEBI" id="CHEBI:37565"/>
    </ligand>
</feature>
<feature type="binding site" evidence="9">
    <location>
        <position position="172"/>
    </location>
    <ligand>
        <name>Mg(2+)</name>
        <dbReference type="ChEBI" id="CHEBI:18420"/>
    </ligand>
</feature>
<dbReference type="PRINTS" id="PR00326">
    <property type="entry name" value="GTP1OBG"/>
</dbReference>
<feature type="binding site" evidence="9">
    <location>
        <begin position="190"/>
        <end position="194"/>
    </location>
    <ligand>
        <name>GTP</name>
        <dbReference type="ChEBI" id="CHEBI:37565"/>
    </ligand>
</feature>
<dbReference type="CDD" id="cd01898">
    <property type="entry name" value="Obg"/>
    <property type="match status" value="1"/>
</dbReference>
<dbReference type="Pfam" id="PF01926">
    <property type="entry name" value="MMR_HSR1"/>
    <property type="match status" value="1"/>
</dbReference>
<dbReference type="GO" id="GO:0042254">
    <property type="term" value="P:ribosome biogenesis"/>
    <property type="evidence" value="ECO:0007669"/>
    <property type="project" value="UniProtKB-UniRule"/>
</dbReference>
<dbReference type="Gene3D" id="3.40.50.300">
    <property type="entry name" value="P-loop containing nucleotide triphosphate hydrolases"/>
    <property type="match status" value="1"/>
</dbReference>
<proteinExistence type="inferred from homology"/>
<dbReference type="InterPro" id="IPR006073">
    <property type="entry name" value="GTP-bd"/>
</dbReference>
<evidence type="ECO:0000256" key="2">
    <source>
        <dbReference type="ARBA" id="ARBA00007699"/>
    </source>
</evidence>
<dbReference type="Pfam" id="PF09269">
    <property type="entry name" value="DUF1967"/>
    <property type="match status" value="1"/>
</dbReference>
<feature type="binding site" evidence="9">
    <location>
        <begin position="218"/>
        <end position="221"/>
    </location>
    <ligand>
        <name>GTP</name>
        <dbReference type="ChEBI" id="CHEBI:37565"/>
    </ligand>
</feature>
<dbReference type="SUPFAM" id="SSF52540">
    <property type="entry name" value="P-loop containing nucleoside triphosphate hydrolases"/>
    <property type="match status" value="1"/>
</dbReference>
<comment type="cofactor">
    <cofactor evidence="1 9">
        <name>Mg(2+)</name>
        <dbReference type="ChEBI" id="CHEBI:18420"/>
    </cofactor>
</comment>
<dbReference type="InterPro" id="IPR027417">
    <property type="entry name" value="P-loop_NTPase"/>
</dbReference>
<evidence type="ECO:0000259" key="11">
    <source>
        <dbReference type="PROSITE" id="PS51881"/>
    </source>
</evidence>
<evidence type="ECO:0000313" key="14">
    <source>
        <dbReference type="Proteomes" id="UP000034207"/>
    </source>
</evidence>
<dbReference type="PROSITE" id="PS51710">
    <property type="entry name" value="G_OBG"/>
    <property type="match status" value="1"/>
</dbReference>
<comment type="caution">
    <text evidence="9">Lacks conserved residue(s) required for the propagation of feature annotation.</text>
</comment>
<dbReference type="NCBIfam" id="NF008956">
    <property type="entry name" value="PRK12299.1"/>
    <property type="match status" value="1"/>
</dbReference>